<comment type="caution">
    <text evidence="7">The sequence shown here is derived from an EMBL/GenBank/DDBJ whole genome shotgun (WGS) entry which is preliminary data.</text>
</comment>
<feature type="domain" description="HTH tetR-type" evidence="6">
    <location>
        <begin position="68"/>
        <end position="128"/>
    </location>
</feature>
<feature type="compositionally biased region" description="Low complexity" evidence="5">
    <location>
        <begin position="49"/>
        <end position="66"/>
    </location>
</feature>
<dbReference type="AlphaFoldDB" id="A0A226WXE1"/>
<dbReference type="Pfam" id="PF00440">
    <property type="entry name" value="TetR_N"/>
    <property type="match status" value="1"/>
</dbReference>
<dbReference type="Proteomes" id="UP000214720">
    <property type="component" value="Unassembled WGS sequence"/>
</dbReference>
<feature type="DNA-binding region" description="H-T-H motif" evidence="4">
    <location>
        <begin position="91"/>
        <end position="110"/>
    </location>
</feature>
<protein>
    <submittedName>
        <fullName evidence="7">Transcriptional regulator, TetR family</fullName>
    </submittedName>
</protein>
<keyword evidence="1" id="KW-0805">Transcription regulation</keyword>
<evidence type="ECO:0000256" key="2">
    <source>
        <dbReference type="ARBA" id="ARBA00023125"/>
    </source>
</evidence>
<dbReference type="Pfam" id="PF17940">
    <property type="entry name" value="TetR_C_31"/>
    <property type="match status" value="1"/>
</dbReference>
<evidence type="ECO:0000256" key="5">
    <source>
        <dbReference type="SAM" id="MobiDB-lite"/>
    </source>
</evidence>
<dbReference type="SUPFAM" id="SSF48498">
    <property type="entry name" value="Tetracyclin repressor-like, C-terminal domain"/>
    <property type="match status" value="1"/>
</dbReference>
<dbReference type="InterPro" id="IPR009057">
    <property type="entry name" value="Homeodomain-like_sf"/>
</dbReference>
<dbReference type="SUPFAM" id="SSF46689">
    <property type="entry name" value="Homeodomain-like"/>
    <property type="match status" value="1"/>
</dbReference>
<keyword evidence="3" id="KW-0804">Transcription</keyword>
<evidence type="ECO:0000313" key="7">
    <source>
        <dbReference type="EMBL" id="OXC75835.1"/>
    </source>
</evidence>
<dbReference type="GO" id="GO:0003677">
    <property type="term" value="F:DNA binding"/>
    <property type="evidence" value="ECO:0007669"/>
    <property type="project" value="UniProtKB-UniRule"/>
</dbReference>
<gene>
    <name evidence="7" type="ORF">BSU04_24275</name>
</gene>
<dbReference type="InterPro" id="IPR041583">
    <property type="entry name" value="TetR_C_31"/>
</dbReference>
<proteinExistence type="predicted"/>
<feature type="compositionally biased region" description="Polar residues" evidence="5">
    <location>
        <begin position="18"/>
        <end position="35"/>
    </location>
</feature>
<evidence type="ECO:0000313" key="8">
    <source>
        <dbReference type="Proteomes" id="UP000214720"/>
    </source>
</evidence>
<dbReference type="InterPro" id="IPR001647">
    <property type="entry name" value="HTH_TetR"/>
</dbReference>
<dbReference type="InterPro" id="IPR036271">
    <property type="entry name" value="Tet_transcr_reg_TetR-rel_C_sf"/>
</dbReference>
<dbReference type="PANTHER" id="PTHR47506:SF1">
    <property type="entry name" value="HTH-TYPE TRANSCRIPTIONAL REGULATOR YJDC"/>
    <property type="match status" value="1"/>
</dbReference>
<dbReference type="Gene3D" id="1.10.357.10">
    <property type="entry name" value="Tetracycline Repressor, domain 2"/>
    <property type="match status" value="1"/>
</dbReference>
<evidence type="ECO:0000256" key="4">
    <source>
        <dbReference type="PROSITE-ProRule" id="PRU00335"/>
    </source>
</evidence>
<accession>A0A226WXE1</accession>
<evidence type="ECO:0000256" key="3">
    <source>
        <dbReference type="ARBA" id="ARBA00023163"/>
    </source>
</evidence>
<name>A0A226WXE1_CABSO</name>
<feature type="region of interest" description="Disordered" evidence="5">
    <location>
        <begin position="18"/>
        <end position="69"/>
    </location>
</feature>
<dbReference type="PROSITE" id="PS50977">
    <property type="entry name" value="HTH_TETR_2"/>
    <property type="match status" value="1"/>
</dbReference>
<evidence type="ECO:0000259" key="6">
    <source>
        <dbReference type="PROSITE" id="PS50977"/>
    </source>
</evidence>
<sequence>MFSSIVVVAHLGKHEQIKTTMKSAKQRDVTQSAMRQQPREKPLRTLPVRSAPEPAGEPARRPQAQRSAETQAKLIAAAISCLHRFGYSATSVTMVADEAGVSRGAMTHQYPTRTDLMLAVVEAVFEQDVQHYERTVAEKTPMQWIRELPATMWEVMSQPSGTAVIEIMLASRSDPELADKLRSMQNAIDRLSHPWIIERLEAAGLRDRPNGEAIHRLFVAAIRGLSLEALFRRDRADAENSVAVLSELLRLLYPDMDTELAQQSN</sequence>
<dbReference type="PANTHER" id="PTHR47506">
    <property type="entry name" value="TRANSCRIPTIONAL REGULATORY PROTEIN"/>
    <property type="match status" value="1"/>
</dbReference>
<organism evidence="7 8">
    <name type="scientific">Caballeronia sordidicola</name>
    <name type="common">Burkholderia sordidicola</name>
    <dbReference type="NCBI Taxonomy" id="196367"/>
    <lineage>
        <taxon>Bacteria</taxon>
        <taxon>Pseudomonadati</taxon>
        <taxon>Pseudomonadota</taxon>
        <taxon>Betaproteobacteria</taxon>
        <taxon>Burkholderiales</taxon>
        <taxon>Burkholderiaceae</taxon>
        <taxon>Caballeronia</taxon>
    </lineage>
</organism>
<keyword evidence="2 4" id="KW-0238">DNA-binding</keyword>
<dbReference type="EMBL" id="MTHB01000159">
    <property type="protein sequence ID" value="OXC75835.1"/>
    <property type="molecule type" value="Genomic_DNA"/>
</dbReference>
<reference evidence="8" key="1">
    <citation type="submission" date="2017-01" db="EMBL/GenBank/DDBJ databases">
        <title>Genome Analysis of Deinococcus marmoris KOPRI26562.</title>
        <authorList>
            <person name="Kim J.H."/>
            <person name="Oh H.-M."/>
        </authorList>
    </citation>
    <scope>NUCLEOTIDE SEQUENCE [LARGE SCALE GENOMIC DNA]</scope>
    <source>
        <strain evidence="8">PAMC 26633</strain>
    </source>
</reference>
<evidence type="ECO:0000256" key="1">
    <source>
        <dbReference type="ARBA" id="ARBA00023015"/>
    </source>
</evidence>